<dbReference type="EMBL" id="DYZA01000066">
    <property type="protein sequence ID" value="HJD96698.1"/>
    <property type="molecule type" value="Genomic_DNA"/>
</dbReference>
<dbReference type="AlphaFoldDB" id="A0A921AV40"/>
<protein>
    <submittedName>
        <fullName evidence="9">TRAP transporter small permease subunit</fullName>
    </submittedName>
</protein>
<reference evidence="9" key="1">
    <citation type="journal article" date="2021" name="PeerJ">
        <title>Extensive microbial diversity within the chicken gut microbiome revealed by metagenomics and culture.</title>
        <authorList>
            <person name="Gilroy R."/>
            <person name="Ravi A."/>
            <person name="Getino M."/>
            <person name="Pursley I."/>
            <person name="Horton D.L."/>
            <person name="Alikhan N.F."/>
            <person name="Baker D."/>
            <person name="Gharbi K."/>
            <person name="Hall N."/>
            <person name="Watson M."/>
            <person name="Adriaenssens E.M."/>
            <person name="Foster-Nyarko E."/>
            <person name="Jarju S."/>
            <person name="Secka A."/>
            <person name="Antonio M."/>
            <person name="Oren A."/>
            <person name="Chaudhuri R.R."/>
            <person name="La Ragione R."/>
            <person name="Hildebrand F."/>
            <person name="Pallen M.J."/>
        </authorList>
    </citation>
    <scope>NUCLEOTIDE SEQUENCE</scope>
    <source>
        <strain evidence="9">ChiGjej2B2-19336</strain>
    </source>
</reference>
<feature type="non-terminal residue" evidence="9">
    <location>
        <position position="1"/>
    </location>
</feature>
<evidence type="ECO:0000256" key="2">
    <source>
        <dbReference type="ARBA" id="ARBA00022448"/>
    </source>
</evidence>
<name>A0A921AV40_9BACT</name>
<evidence type="ECO:0000256" key="5">
    <source>
        <dbReference type="ARBA" id="ARBA00022989"/>
    </source>
</evidence>
<feature type="transmembrane region" description="Helical" evidence="7">
    <location>
        <begin position="15"/>
        <end position="36"/>
    </location>
</feature>
<proteinExistence type="predicted"/>
<gene>
    <name evidence="9" type="ORF">K8W16_03515</name>
</gene>
<comment type="subcellular location">
    <subcellularLocation>
        <location evidence="1">Cell membrane</location>
        <topology evidence="1">Multi-pass membrane protein</topology>
    </subcellularLocation>
</comment>
<evidence type="ECO:0000259" key="8">
    <source>
        <dbReference type="Pfam" id="PF04290"/>
    </source>
</evidence>
<comment type="caution">
    <text evidence="9">The sequence shown here is derived from an EMBL/GenBank/DDBJ whole genome shotgun (WGS) entry which is preliminary data.</text>
</comment>
<keyword evidence="5 7" id="KW-1133">Transmembrane helix</keyword>
<sequence>IDILIYFMKGKTREFLLTLCELINVFFFSLLVYLTWDMTLRVRELEQTAFAFPYPIYITWFIMFLFCILCAIAAIESFYNHFKKLTAKE</sequence>
<dbReference type="Proteomes" id="UP000698963">
    <property type="component" value="Unassembled WGS sequence"/>
</dbReference>
<feature type="domain" description="Tripartite ATP-independent periplasmic transporters DctQ component" evidence="8">
    <location>
        <begin position="1"/>
        <end position="83"/>
    </location>
</feature>
<evidence type="ECO:0000313" key="10">
    <source>
        <dbReference type="Proteomes" id="UP000698963"/>
    </source>
</evidence>
<evidence type="ECO:0000256" key="3">
    <source>
        <dbReference type="ARBA" id="ARBA00022475"/>
    </source>
</evidence>
<evidence type="ECO:0000256" key="1">
    <source>
        <dbReference type="ARBA" id="ARBA00004651"/>
    </source>
</evidence>
<accession>A0A921AV40</accession>
<feature type="transmembrane region" description="Helical" evidence="7">
    <location>
        <begin position="56"/>
        <end position="79"/>
    </location>
</feature>
<evidence type="ECO:0000256" key="7">
    <source>
        <dbReference type="SAM" id="Phobius"/>
    </source>
</evidence>
<organism evidence="9 10">
    <name type="scientific">Mailhella massiliensis</name>
    <dbReference type="NCBI Taxonomy" id="1903261"/>
    <lineage>
        <taxon>Bacteria</taxon>
        <taxon>Pseudomonadati</taxon>
        <taxon>Thermodesulfobacteriota</taxon>
        <taxon>Desulfovibrionia</taxon>
        <taxon>Desulfovibrionales</taxon>
        <taxon>Desulfovibrionaceae</taxon>
        <taxon>Mailhella</taxon>
    </lineage>
</organism>
<evidence type="ECO:0000313" key="9">
    <source>
        <dbReference type="EMBL" id="HJD96698.1"/>
    </source>
</evidence>
<evidence type="ECO:0000256" key="6">
    <source>
        <dbReference type="ARBA" id="ARBA00023136"/>
    </source>
</evidence>
<reference evidence="9" key="2">
    <citation type="submission" date="2021-09" db="EMBL/GenBank/DDBJ databases">
        <authorList>
            <person name="Gilroy R."/>
        </authorList>
    </citation>
    <scope>NUCLEOTIDE SEQUENCE</scope>
    <source>
        <strain evidence="9">ChiGjej2B2-19336</strain>
    </source>
</reference>
<dbReference type="GO" id="GO:0005886">
    <property type="term" value="C:plasma membrane"/>
    <property type="evidence" value="ECO:0007669"/>
    <property type="project" value="UniProtKB-SubCell"/>
</dbReference>
<dbReference type="Pfam" id="PF04290">
    <property type="entry name" value="DctQ"/>
    <property type="match status" value="1"/>
</dbReference>
<keyword evidence="4 7" id="KW-0812">Transmembrane</keyword>
<evidence type="ECO:0000256" key="4">
    <source>
        <dbReference type="ARBA" id="ARBA00022692"/>
    </source>
</evidence>
<keyword evidence="6 7" id="KW-0472">Membrane</keyword>
<dbReference type="RefSeq" id="WP_304121202.1">
    <property type="nucleotide sequence ID" value="NZ_DYZA01000066.1"/>
</dbReference>
<dbReference type="InterPro" id="IPR055348">
    <property type="entry name" value="DctQ"/>
</dbReference>
<keyword evidence="3" id="KW-1003">Cell membrane</keyword>
<keyword evidence="2" id="KW-0813">Transport</keyword>